<protein>
    <submittedName>
        <fullName evidence="1">Cytidine deaminase</fullName>
    </submittedName>
</protein>
<dbReference type="InterPro" id="IPR016193">
    <property type="entry name" value="Cytidine_deaminase-like"/>
</dbReference>
<name>A0A417XW19_9ACTN</name>
<dbReference type="OrthoDB" id="3392994at2"/>
<dbReference type="EMBL" id="QXGH01000031">
    <property type="protein sequence ID" value="RHW24612.1"/>
    <property type="molecule type" value="Genomic_DNA"/>
</dbReference>
<accession>A0A417XW19</accession>
<evidence type="ECO:0000313" key="1">
    <source>
        <dbReference type="EMBL" id="RHW24612.1"/>
    </source>
</evidence>
<dbReference type="Proteomes" id="UP000283644">
    <property type="component" value="Unassembled WGS sequence"/>
</dbReference>
<reference evidence="1 2" key="1">
    <citation type="submission" date="2018-09" db="EMBL/GenBank/DDBJ databases">
        <title>Genome sequencing of Nocardioides immobilis CCTCC AB 2017083 for comparison to Nocardioides silvaticus.</title>
        <authorList>
            <person name="Li C."/>
            <person name="Wang G."/>
        </authorList>
    </citation>
    <scope>NUCLEOTIDE SEQUENCE [LARGE SCALE GENOMIC DNA]</scope>
    <source>
        <strain evidence="1 2">CCTCC AB 2017083</strain>
    </source>
</reference>
<dbReference type="Gene3D" id="3.40.140.10">
    <property type="entry name" value="Cytidine Deaminase, domain 2"/>
    <property type="match status" value="1"/>
</dbReference>
<dbReference type="RefSeq" id="WP_118927841.1">
    <property type="nucleotide sequence ID" value="NZ_QXGH01000031.1"/>
</dbReference>
<dbReference type="AlphaFoldDB" id="A0A417XW19"/>
<comment type="caution">
    <text evidence="1">The sequence shown here is derived from an EMBL/GenBank/DDBJ whole genome shotgun (WGS) entry which is preliminary data.</text>
</comment>
<keyword evidence="2" id="KW-1185">Reference proteome</keyword>
<evidence type="ECO:0000313" key="2">
    <source>
        <dbReference type="Proteomes" id="UP000283644"/>
    </source>
</evidence>
<dbReference type="SUPFAM" id="SSF53927">
    <property type="entry name" value="Cytidine deaminase-like"/>
    <property type="match status" value="1"/>
</dbReference>
<proteinExistence type="predicted"/>
<dbReference type="GO" id="GO:0003824">
    <property type="term" value="F:catalytic activity"/>
    <property type="evidence" value="ECO:0007669"/>
    <property type="project" value="InterPro"/>
</dbReference>
<sequence>MAEISAEDKKLVTLARATRARIGAAEGAAARDTDGRTYAAATVDLPSLQISAVQACIAMAVASGSAGIDAIVVLGESGELASLDRAPLSDFSGADGVVVHLGDSRGAIASTITV</sequence>
<gene>
    <name evidence="1" type="ORF">D0Z08_23775</name>
</gene>
<organism evidence="1 2">
    <name type="scientific">Nocardioides immobilis</name>
    <dbReference type="NCBI Taxonomy" id="2049295"/>
    <lineage>
        <taxon>Bacteria</taxon>
        <taxon>Bacillati</taxon>
        <taxon>Actinomycetota</taxon>
        <taxon>Actinomycetes</taxon>
        <taxon>Propionibacteriales</taxon>
        <taxon>Nocardioidaceae</taxon>
        <taxon>Nocardioides</taxon>
    </lineage>
</organism>